<accession>A0A835JVQ8</accession>
<evidence type="ECO:0000313" key="1">
    <source>
        <dbReference type="EMBL" id="KAF9674230.1"/>
    </source>
</evidence>
<sequence length="160" mass="17771">MKLSLIIQGNIYELGFLGIRKVESKIQPGKFTLPANANVCINVMALRHAPQIWGEDVRFSSQRAILLYSFPNLTLRGSCTSPLKWSSGNPFTHHRVSLLKNEHFMQQNRNMEASKSKATANASERGMVPGSFGVWNSLVKQSHAGTVIDEGTEIFSPSLR</sequence>
<reference evidence="1 2" key="1">
    <citation type="submission" date="2020-10" db="EMBL/GenBank/DDBJ databases">
        <title>Plant Genome Project.</title>
        <authorList>
            <person name="Zhang R.-G."/>
        </authorList>
    </citation>
    <scope>NUCLEOTIDE SEQUENCE [LARGE SCALE GENOMIC DNA]</scope>
    <source>
        <strain evidence="1">FAFU-HL-1</strain>
        <tissue evidence="1">Leaf</tissue>
    </source>
</reference>
<name>A0A835JVQ8_9ROSI</name>
<dbReference type="EMBL" id="JADGMS010000010">
    <property type="protein sequence ID" value="KAF9674230.1"/>
    <property type="molecule type" value="Genomic_DNA"/>
</dbReference>
<comment type="caution">
    <text evidence="1">The sequence shown here is derived from an EMBL/GenBank/DDBJ whole genome shotgun (WGS) entry which is preliminary data.</text>
</comment>
<dbReference type="AlphaFoldDB" id="A0A835JVQ8"/>
<protein>
    <submittedName>
        <fullName evidence="1">Uncharacterized protein</fullName>
    </submittedName>
</protein>
<evidence type="ECO:0000313" key="2">
    <source>
        <dbReference type="Proteomes" id="UP000657918"/>
    </source>
</evidence>
<proteinExistence type="predicted"/>
<dbReference type="Proteomes" id="UP000657918">
    <property type="component" value="Unassembled WGS sequence"/>
</dbReference>
<organism evidence="1 2">
    <name type="scientific">Salix dunnii</name>
    <dbReference type="NCBI Taxonomy" id="1413687"/>
    <lineage>
        <taxon>Eukaryota</taxon>
        <taxon>Viridiplantae</taxon>
        <taxon>Streptophyta</taxon>
        <taxon>Embryophyta</taxon>
        <taxon>Tracheophyta</taxon>
        <taxon>Spermatophyta</taxon>
        <taxon>Magnoliopsida</taxon>
        <taxon>eudicotyledons</taxon>
        <taxon>Gunneridae</taxon>
        <taxon>Pentapetalae</taxon>
        <taxon>rosids</taxon>
        <taxon>fabids</taxon>
        <taxon>Malpighiales</taxon>
        <taxon>Salicaceae</taxon>
        <taxon>Saliceae</taxon>
        <taxon>Salix</taxon>
    </lineage>
</organism>
<gene>
    <name evidence="1" type="ORF">SADUNF_Sadunf10G0105900</name>
</gene>
<keyword evidence="2" id="KW-1185">Reference proteome</keyword>